<name>A0AAV2FPB4_9ROSI</name>
<evidence type="ECO:0000259" key="2">
    <source>
        <dbReference type="Pfam" id="PF24626"/>
    </source>
</evidence>
<proteinExistence type="predicted"/>
<dbReference type="InterPro" id="IPR016197">
    <property type="entry name" value="Chromo-like_dom_sf"/>
</dbReference>
<dbReference type="SUPFAM" id="SSF54160">
    <property type="entry name" value="Chromo domain-like"/>
    <property type="match status" value="1"/>
</dbReference>
<organism evidence="3 4">
    <name type="scientific">Linum trigynum</name>
    <dbReference type="NCBI Taxonomy" id="586398"/>
    <lineage>
        <taxon>Eukaryota</taxon>
        <taxon>Viridiplantae</taxon>
        <taxon>Streptophyta</taxon>
        <taxon>Embryophyta</taxon>
        <taxon>Tracheophyta</taxon>
        <taxon>Spermatophyta</taxon>
        <taxon>Magnoliopsida</taxon>
        <taxon>eudicotyledons</taxon>
        <taxon>Gunneridae</taxon>
        <taxon>Pentapetalae</taxon>
        <taxon>rosids</taxon>
        <taxon>fabids</taxon>
        <taxon>Malpighiales</taxon>
        <taxon>Linaceae</taxon>
        <taxon>Linum</taxon>
    </lineage>
</organism>
<sequence>MKGSFHILGRVGKVAYKVESHLEIQQVFHVSQLKTFNEDKEDEQRRQTHQAPTPVTKTHEHSVEEIMAHRVIHHGGVHLSHVEYLVK</sequence>
<gene>
    <name evidence="3" type="ORF">LTRI10_LOCUS39631</name>
</gene>
<accession>A0AAV2FPB4</accession>
<keyword evidence="4" id="KW-1185">Reference proteome</keyword>
<dbReference type="Proteomes" id="UP001497516">
    <property type="component" value="Chromosome 7"/>
</dbReference>
<feature type="domain" description="Tf2-1-like SH3-like" evidence="2">
    <location>
        <begin position="3"/>
        <end position="36"/>
    </location>
</feature>
<reference evidence="3 4" key="1">
    <citation type="submission" date="2024-04" db="EMBL/GenBank/DDBJ databases">
        <authorList>
            <person name="Fracassetti M."/>
        </authorList>
    </citation>
    <scope>NUCLEOTIDE SEQUENCE [LARGE SCALE GENOMIC DNA]</scope>
</reference>
<protein>
    <recommendedName>
        <fullName evidence="2">Tf2-1-like SH3-like domain-containing protein</fullName>
    </recommendedName>
</protein>
<dbReference type="EMBL" id="OZ034820">
    <property type="protein sequence ID" value="CAL1399445.1"/>
    <property type="molecule type" value="Genomic_DNA"/>
</dbReference>
<dbReference type="InterPro" id="IPR056924">
    <property type="entry name" value="SH3_Tf2-1"/>
</dbReference>
<evidence type="ECO:0000313" key="4">
    <source>
        <dbReference type="Proteomes" id="UP001497516"/>
    </source>
</evidence>
<dbReference type="Pfam" id="PF24626">
    <property type="entry name" value="SH3_Tf2-1"/>
    <property type="match status" value="1"/>
</dbReference>
<evidence type="ECO:0000313" key="3">
    <source>
        <dbReference type="EMBL" id="CAL1399445.1"/>
    </source>
</evidence>
<feature type="region of interest" description="Disordered" evidence="1">
    <location>
        <begin position="36"/>
        <end position="60"/>
    </location>
</feature>
<dbReference type="AlphaFoldDB" id="A0AAV2FPB4"/>
<evidence type="ECO:0000256" key="1">
    <source>
        <dbReference type="SAM" id="MobiDB-lite"/>
    </source>
</evidence>
<feature type="compositionally biased region" description="Basic and acidic residues" evidence="1">
    <location>
        <begin position="36"/>
        <end position="46"/>
    </location>
</feature>